<keyword evidence="2" id="KW-1185">Reference proteome</keyword>
<proteinExistence type="predicted"/>
<accession>A0ABU1W3X6</accession>
<gene>
    <name evidence="1" type="ORF">J2W69_003454</name>
</gene>
<organism evidence="1 2">
    <name type="scientific">Rheinheimera soli</name>
    <dbReference type="NCBI Taxonomy" id="443616"/>
    <lineage>
        <taxon>Bacteria</taxon>
        <taxon>Pseudomonadati</taxon>
        <taxon>Pseudomonadota</taxon>
        <taxon>Gammaproteobacteria</taxon>
        <taxon>Chromatiales</taxon>
        <taxon>Chromatiaceae</taxon>
        <taxon>Rheinheimera</taxon>
    </lineage>
</organism>
<evidence type="ECO:0000313" key="1">
    <source>
        <dbReference type="EMBL" id="MDR7122485.1"/>
    </source>
</evidence>
<dbReference type="EMBL" id="JAVDWR010000016">
    <property type="protein sequence ID" value="MDR7122485.1"/>
    <property type="molecule type" value="Genomic_DNA"/>
</dbReference>
<evidence type="ECO:0000313" key="2">
    <source>
        <dbReference type="Proteomes" id="UP001257909"/>
    </source>
</evidence>
<feature type="non-terminal residue" evidence="1">
    <location>
        <position position="34"/>
    </location>
</feature>
<comment type="caution">
    <text evidence="1">The sequence shown here is derived from an EMBL/GenBank/DDBJ whole genome shotgun (WGS) entry which is preliminary data.</text>
</comment>
<name>A0ABU1W3X6_9GAMM</name>
<protein>
    <submittedName>
        <fullName evidence="1">Uncharacterized protein</fullName>
    </submittedName>
</protein>
<dbReference type="Proteomes" id="UP001257909">
    <property type="component" value="Unassembled WGS sequence"/>
</dbReference>
<reference evidence="1 2" key="1">
    <citation type="submission" date="2023-07" db="EMBL/GenBank/DDBJ databases">
        <title>Sorghum-associated microbial communities from plants grown in Nebraska, USA.</title>
        <authorList>
            <person name="Schachtman D."/>
        </authorList>
    </citation>
    <scope>NUCLEOTIDE SEQUENCE [LARGE SCALE GENOMIC DNA]</scope>
    <source>
        <strain evidence="1 2">4138</strain>
    </source>
</reference>
<sequence length="34" mass="3526">MDSCSGQVFPDTNLGCSAITGGNPALKLCGRLWL</sequence>